<evidence type="ECO:0000313" key="6">
    <source>
        <dbReference type="Proteomes" id="UP000197050"/>
    </source>
</evidence>
<dbReference type="InterPro" id="IPR017853">
    <property type="entry name" value="GH"/>
</dbReference>
<protein>
    <submittedName>
        <fullName evidence="5">DUF3459 domain-containing protein</fullName>
    </submittedName>
</protein>
<dbReference type="SMART" id="SM00642">
    <property type="entry name" value="Aamy"/>
    <property type="match status" value="1"/>
</dbReference>
<comment type="similarity">
    <text evidence="1">Belongs to the glycosyl hydrolase 13 family.</text>
</comment>
<dbReference type="CDD" id="cd11330">
    <property type="entry name" value="AmyAc_OligoGlu"/>
    <property type="match status" value="1"/>
</dbReference>
<dbReference type="GO" id="GO:0004556">
    <property type="term" value="F:alpha-amylase activity"/>
    <property type="evidence" value="ECO:0007669"/>
    <property type="project" value="TreeGrafter"/>
</dbReference>
<dbReference type="KEGG" id="bvc:CEP68_12305"/>
<sequence length="531" mass="59057">MAHDWWRGAVLYQIYPRSFADSNDDGVGDLKGITQHLDHVASLGVDGVWLSPFFTSPMKDFGYDVSDYCDVDPIFGTLADFDALIARAHALGLKVVIDQVFSHTSDEHPWFTDSRASRNGDHADWYVWADAKPDGSPPSNWQSVFGGPAWTWDARRGQYYMHNFLASQPQLNVRNPAVQDALIAAARFWLDRGVDGFRLDAINFAIHDPSLRDNPPIQDGKKRTRPFDFQDKIYNQSHPDIIGFLNRIRALTDSYEGRFTVAEVGGDHADREMKEFTAGNDRLHSAYGFLYLYADTLKSELIGVGDGMWPDQQGEGWPSWTFSNHDAPRAVSRWAQGRDEKAFSEMAMLLLMCLRGNVFVYQGEELGLPQAEVPFERLVDPEAIANWPETLGRDGARTPIPWVASAANAGFSTVEPWLPVDPRHLSLAVDAQEADPTSILHAARRIIALRQAHPALRTGGLEIESAGDLLVFRRFERAGGGERLLCVFNLGFEALDWSAPTGARRIAAVNWTEADGSTLRPLAGLIFADAG</sequence>
<evidence type="ECO:0000256" key="1">
    <source>
        <dbReference type="ARBA" id="ARBA00008061"/>
    </source>
</evidence>
<dbReference type="PANTHER" id="PTHR10357:SF179">
    <property type="entry name" value="NEUTRAL AND BASIC AMINO ACID TRANSPORT PROTEIN RBAT"/>
    <property type="match status" value="1"/>
</dbReference>
<accession>A0A1Z3UAE1</accession>
<proteinExistence type="inferred from homology"/>
<reference evidence="6" key="1">
    <citation type="submission" date="2017-06" db="EMBL/GenBank/DDBJ databases">
        <title>FDA dAtabase for Regulatory Grade micrObial Sequences (FDA-ARGOS): Supporting development and validation of Infectious Disease Dx tests.</title>
        <authorList>
            <person name="Minogue T."/>
            <person name="Wolcott M."/>
            <person name="Wasieloski L."/>
            <person name="Aguilar W."/>
            <person name="Moore D."/>
            <person name="Tallon L."/>
            <person name="Sadzewicz L."/>
            <person name="Sengamalay N."/>
            <person name="Ott S."/>
            <person name="Godinez A."/>
            <person name="Nagaraj S."/>
            <person name="Nadendla S."/>
            <person name="Geyer C."/>
            <person name="Sichtig H."/>
        </authorList>
    </citation>
    <scope>NUCLEOTIDE SEQUENCE [LARGE SCALE GENOMIC DNA]</scope>
    <source>
        <strain evidence="6">FDAARGOS_289</strain>
    </source>
</reference>
<dbReference type="InterPro" id="IPR013780">
    <property type="entry name" value="Glyco_hydro_b"/>
</dbReference>
<name>A0A1Z3UAE1_BREVE</name>
<feature type="domain" description="Glycosyl hydrolase family 13 catalytic" evidence="4">
    <location>
        <begin position="13"/>
        <end position="397"/>
    </location>
</feature>
<dbReference type="InterPro" id="IPR045857">
    <property type="entry name" value="O16G_dom_2"/>
</dbReference>
<dbReference type="EMBL" id="CP022048">
    <property type="protein sequence ID" value="ASE40225.1"/>
    <property type="molecule type" value="Genomic_DNA"/>
</dbReference>
<keyword evidence="2" id="KW-0378">Hydrolase</keyword>
<evidence type="ECO:0000256" key="2">
    <source>
        <dbReference type="ARBA" id="ARBA00022801"/>
    </source>
</evidence>
<evidence type="ECO:0000259" key="4">
    <source>
        <dbReference type="SMART" id="SM00642"/>
    </source>
</evidence>
<dbReference type="GO" id="GO:0009313">
    <property type="term" value="P:oligosaccharide catabolic process"/>
    <property type="evidence" value="ECO:0007669"/>
    <property type="project" value="TreeGrafter"/>
</dbReference>
<evidence type="ECO:0000313" key="5">
    <source>
        <dbReference type="EMBL" id="ASE40225.1"/>
    </source>
</evidence>
<dbReference type="AlphaFoldDB" id="A0A1Z3UAE1"/>
<gene>
    <name evidence="5" type="ORF">CEP68_12305</name>
</gene>
<dbReference type="FunFam" id="3.90.400.10:FF:000002">
    <property type="entry name" value="Sucrose isomerase"/>
    <property type="match status" value="1"/>
</dbReference>
<evidence type="ECO:0000256" key="3">
    <source>
        <dbReference type="ARBA" id="ARBA00023295"/>
    </source>
</evidence>
<keyword evidence="3" id="KW-0326">Glycosidase</keyword>
<organism evidence="5 6">
    <name type="scientific">Brevundimonas vesicularis</name>
    <name type="common">Pseudomonas vesicularis</name>
    <dbReference type="NCBI Taxonomy" id="41276"/>
    <lineage>
        <taxon>Bacteria</taxon>
        <taxon>Pseudomonadati</taxon>
        <taxon>Pseudomonadota</taxon>
        <taxon>Alphaproteobacteria</taxon>
        <taxon>Caulobacterales</taxon>
        <taxon>Caulobacteraceae</taxon>
        <taxon>Brevundimonas</taxon>
    </lineage>
</organism>
<dbReference type="Gene3D" id="3.90.400.10">
    <property type="entry name" value="Oligo-1,6-glucosidase, Domain 2"/>
    <property type="match status" value="1"/>
</dbReference>
<dbReference type="Proteomes" id="UP000197050">
    <property type="component" value="Chromosome"/>
</dbReference>
<dbReference type="Gene3D" id="3.20.20.80">
    <property type="entry name" value="Glycosidases"/>
    <property type="match status" value="1"/>
</dbReference>
<dbReference type="SUPFAM" id="SSF51445">
    <property type="entry name" value="(Trans)glycosidases"/>
    <property type="match status" value="1"/>
</dbReference>
<dbReference type="InterPro" id="IPR006047">
    <property type="entry name" value="GH13_cat_dom"/>
</dbReference>
<dbReference type="Pfam" id="PF00128">
    <property type="entry name" value="Alpha-amylase"/>
    <property type="match status" value="1"/>
</dbReference>
<dbReference type="PANTHER" id="PTHR10357">
    <property type="entry name" value="ALPHA-AMYLASE FAMILY MEMBER"/>
    <property type="match status" value="1"/>
</dbReference>
<dbReference type="Gene3D" id="2.60.40.1180">
    <property type="entry name" value="Golgi alpha-mannosidase II"/>
    <property type="match status" value="1"/>
</dbReference>